<gene>
    <name evidence="2" type="ORF">TCE0_033f08113</name>
</gene>
<reference evidence="3" key="1">
    <citation type="journal article" date="2015" name="Genome Announc.">
        <title>Draft genome sequence of Talaromyces cellulolyticus strain Y-94, a source of lignocellulosic biomass-degrading enzymes.</title>
        <authorList>
            <person name="Fujii T."/>
            <person name="Koike H."/>
            <person name="Sawayama S."/>
            <person name="Yano S."/>
            <person name="Inoue H."/>
        </authorList>
    </citation>
    <scope>NUCLEOTIDE SEQUENCE [LARGE SCALE GENOMIC DNA]</scope>
    <source>
        <strain evidence="3">Y-94</strain>
    </source>
</reference>
<evidence type="ECO:0000313" key="3">
    <source>
        <dbReference type="Proteomes" id="UP000053095"/>
    </source>
</evidence>
<sequence length="540" mass="58890">MLMTTTFGLNTVKQTVAQRGMSWSTLSGWGIVAFEIYCIIFNKKKRQHITPLWIVLFSITTLAWAFALSGLTMSVYNGFKAGTVVGVNWEAALVPTLPLNAALYVPPGSKTVPNVSTSNDFPDDASSGIFLAPQASLPVTGNIWGLLCTYSCSEVVSEDQFTILNRRINTSDPAYIQPTVYYNSSVDYFYTLDDGSSISVLPAIDPTAFGGSELPLTIGFAEIGISTGLGSIMVNTSLYTYTPFQNGSLVFDSRNGLDSQEVLEIIVWQGLVNGTKIQNPIPGLDNEPLRGIPADSDDQLNVTMQAIGIRCVSSSVTGLAEINGLASTFINFTTEFAVSNDGESFDTPYGDLLRLSFGVPLMVGQLDSDFTDEITDGGVYPEDLLPFGNSSINYTIFNNNLDWMSLLYEAANIARSPHINPLGLSSYMALMQSTDLKTAILNAYKQYAYSLMYYKADAPGDLWPTNNLTAAIPSSLIQSDGGVPPLVVVVLMMIWAVSCTALSITYGFRRRYSDTFDDYQLFCYCKEKGLDPMEVLESQH</sequence>
<comment type="caution">
    <text evidence="2">The sequence shown here is derived from an EMBL/GenBank/DDBJ whole genome shotgun (WGS) entry which is preliminary data.</text>
</comment>
<dbReference type="AlphaFoldDB" id="A0A6V8H8W6"/>
<protein>
    <submittedName>
        <fullName evidence="2">Uncharacterized protein</fullName>
    </submittedName>
</protein>
<evidence type="ECO:0000313" key="2">
    <source>
        <dbReference type="EMBL" id="GAM37848.1"/>
    </source>
</evidence>
<feature type="transmembrane region" description="Helical" evidence="1">
    <location>
        <begin position="20"/>
        <end position="40"/>
    </location>
</feature>
<dbReference type="Proteomes" id="UP000053095">
    <property type="component" value="Unassembled WGS sequence"/>
</dbReference>
<organism evidence="2 3">
    <name type="scientific">Talaromyces pinophilus</name>
    <name type="common">Penicillium pinophilum</name>
    <dbReference type="NCBI Taxonomy" id="128442"/>
    <lineage>
        <taxon>Eukaryota</taxon>
        <taxon>Fungi</taxon>
        <taxon>Dikarya</taxon>
        <taxon>Ascomycota</taxon>
        <taxon>Pezizomycotina</taxon>
        <taxon>Eurotiomycetes</taxon>
        <taxon>Eurotiomycetidae</taxon>
        <taxon>Eurotiales</taxon>
        <taxon>Trichocomaceae</taxon>
        <taxon>Talaromyces</taxon>
        <taxon>Talaromyces sect. Talaromyces</taxon>
    </lineage>
</organism>
<feature type="transmembrane region" description="Helical" evidence="1">
    <location>
        <begin position="486"/>
        <end position="508"/>
    </location>
</feature>
<dbReference type="EMBL" id="DF933829">
    <property type="protein sequence ID" value="GAM37848.1"/>
    <property type="molecule type" value="Genomic_DNA"/>
</dbReference>
<keyword evidence="1" id="KW-0812">Transmembrane</keyword>
<proteinExistence type="predicted"/>
<feature type="transmembrane region" description="Helical" evidence="1">
    <location>
        <begin position="52"/>
        <end position="76"/>
    </location>
</feature>
<keyword evidence="1" id="KW-1133">Transmembrane helix</keyword>
<keyword evidence="3" id="KW-1185">Reference proteome</keyword>
<accession>A0A6V8H8W6</accession>
<keyword evidence="1" id="KW-0472">Membrane</keyword>
<evidence type="ECO:0000256" key="1">
    <source>
        <dbReference type="SAM" id="Phobius"/>
    </source>
</evidence>
<name>A0A6V8H8W6_TALPI</name>